<feature type="domain" description="ATP-sulfurylase PUA-like" evidence="10">
    <location>
        <begin position="5"/>
        <end position="168"/>
    </location>
</feature>
<dbReference type="PANTHER" id="PTHR43509:SF1">
    <property type="entry name" value="SULFATE ADENYLYLTRANSFERASE"/>
    <property type="match status" value="1"/>
</dbReference>
<dbReference type="NCBIfam" id="TIGR00339">
    <property type="entry name" value="sopT"/>
    <property type="match status" value="1"/>
</dbReference>
<dbReference type="Proteomes" id="UP000587991">
    <property type="component" value="Unassembled WGS sequence"/>
</dbReference>
<name>A0A847S2X7_9NEIS</name>
<keyword evidence="12" id="KW-1185">Reference proteome</keyword>
<protein>
    <recommendedName>
        <fullName evidence="8">Sulfate adenylyltransferase</fullName>
        <ecNumber evidence="8">2.7.7.4</ecNumber>
    </recommendedName>
    <alternativeName>
        <fullName evidence="8">ATP-sulfurylase</fullName>
    </alternativeName>
    <alternativeName>
        <fullName evidence="8">Sulfate adenylate transferase</fullName>
        <shortName evidence="8">SAT</shortName>
    </alternativeName>
</protein>
<comment type="similarity">
    <text evidence="6 8">Belongs to the sulfate adenylyltransferase family.</text>
</comment>
<dbReference type="NCBIfam" id="NF003166">
    <property type="entry name" value="PRK04149.1"/>
    <property type="match status" value="1"/>
</dbReference>
<keyword evidence="4 8" id="KW-0547">Nucleotide-binding</keyword>
<evidence type="ECO:0000259" key="10">
    <source>
        <dbReference type="Pfam" id="PF14306"/>
    </source>
</evidence>
<evidence type="ECO:0000256" key="2">
    <source>
        <dbReference type="ARBA" id="ARBA00022679"/>
    </source>
</evidence>
<dbReference type="InterPro" id="IPR020792">
    <property type="entry name" value="SO4_adenylyltransferase_pro"/>
</dbReference>
<evidence type="ECO:0000256" key="1">
    <source>
        <dbReference type="ARBA" id="ARBA00005048"/>
    </source>
</evidence>
<evidence type="ECO:0000256" key="6">
    <source>
        <dbReference type="ARBA" id="ARBA00037980"/>
    </source>
</evidence>
<dbReference type="UniPathway" id="UPA00140">
    <property type="reaction ID" value="UER00204"/>
</dbReference>
<dbReference type="GO" id="GO:0070814">
    <property type="term" value="P:hydrogen sulfide biosynthetic process"/>
    <property type="evidence" value="ECO:0007669"/>
    <property type="project" value="UniProtKB-UniRule"/>
</dbReference>
<dbReference type="InterPro" id="IPR025980">
    <property type="entry name" value="ATP-Sase_PUA-like_dom"/>
</dbReference>
<dbReference type="InterPro" id="IPR024951">
    <property type="entry name" value="Sulfurylase_cat_dom"/>
</dbReference>
<dbReference type="GO" id="GO:0004781">
    <property type="term" value="F:sulfate adenylyltransferase (ATP) activity"/>
    <property type="evidence" value="ECO:0007669"/>
    <property type="project" value="UniProtKB-UniRule"/>
</dbReference>
<reference evidence="11 12" key="1">
    <citation type="submission" date="2020-04" db="EMBL/GenBank/DDBJ databases">
        <title>Draft genome of Leeia sp. IMCC25680.</title>
        <authorList>
            <person name="Song J."/>
            <person name="Cho J.-C."/>
        </authorList>
    </citation>
    <scope>NUCLEOTIDE SEQUENCE [LARGE SCALE GENOMIC DNA]</scope>
    <source>
        <strain evidence="11 12">IMCC25680</strain>
    </source>
</reference>
<evidence type="ECO:0000313" key="12">
    <source>
        <dbReference type="Proteomes" id="UP000587991"/>
    </source>
</evidence>
<dbReference type="GO" id="GO:0000103">
    <property type="term" value="P:sulfate assimilation"/>
    <property type="evidence" value="ECO:0007669"/>
    <property type="project" value="UniProtKB-UniRule"/>
</dbReference>
<dbReference type="InterPro" id="IPR014729">
    <property type="entry name" value="Rossmann-like_a/b/a_fold"/>
</dbReference>
<keyword evidence="3 8" id="KW-0548">Nucleotidyltransferase</keyword>
<dbReference type="SUPFAM" id="SSF52374">
    <property type="entry name" value="Nucleotidylyl transferase"/>
    <property type="match status" value="1"/>
</dbReference>
<comment type="pathway">
    <text evidence="1 8">Sulfur metabolism; hydrogen sulfide biosynthesis; sulfite from sulfate: step 1/3.</text>
</comment>
<dbReference type="InterPro" id="IPR015947">
    <property type="entry name" value="PUA-like_sf"/>
</dbReference>
<dbReference type="CDD" id="cd00517">
    <property type="entry name" value="ATPS"/>
    <property type="match status" value="1"/>
</dbReference>
<dbReference type="Pfam" id="PF01747">
    <property type="entry name" value="ATP-sulfurylase"/>
    <property type="match status" value="1"/>
</dbReference>
<dbReference type="InterPro" id="IPR002650">
    <property type="entry name" value="Sulphate_adenylyltransferase"/>
</dbReference>
<evidence type="ECO:0000259" key="9">
    <source>
        <dbReference type="Pfam" id="PF01747"/>
    </source>
</evidence>
<dbReference type="RefSeq" id="WP_168875746.1">
    <property type="nucleotide sequence ID" value="NZ_JABAIM010000001.1"/>
</dbReference>
<dbReference type="Gene3D" id="3.40.50.620">
    <property type="entry name" value="HUPs"/>
    <property type="match status" value="1"/>
</dbReference>
<dbReference type="GO" id="GO:0005524">
    <property type="term" value="F:ATP binding"/>
    <property type="evidence" value="ECO:0007669"/>
    <property type="project" value="UniProtKB-KW"/>
</dbReference>
<dbReference type="SUPFAM" id="SSF88697">
    <property type="entry name" value="PUA domain-like"/>
    <property type="match status" value="1"/>
</dbReference>
<keyword evidence="2 8" id="KW-0808">Transferase</keyword>
<evidence type="ECO:0000256" key="3">
    <source>
        <dbReference type="ARBA" id="ARBA00022695"/>
    </source>
</evidence>
<dbReference type="Pfam" id="PF14306">
    <property type="entry name" value="PUA_2"/>
    <property type="match status" value="1"/>
</dbReference>
<evidence type="ECO:0000256" key="7">
    <source>
        <dbReference type="ARBA" id="ARBA00049370"/>
    </source>
</evidence>
<dbReference type="AlphaFoldDB" id="A0A847S2X7"/>
<organism evidence="11 12">
    <name type="scientific">Leeia aquatica</name>
    <dbReference type="NCBI Taxonomy" id="2725557"/>
    <lineage>
        <taxon>Bacteria</taxon>
        <taxon>Pseudomonadati</taxon>
        <taxon>Pseudomonadota</taxon>
        <taxon>Betaproteobacteria</taxon>
        <taxon>Neisseriales</taxon>
        <taxon>Leeiaceae</taxon>
        <taxon>Leeia</taxon>
    </lineage>
</organism>
<dbReference type="PANTHER" id="PTHR43509">
    <property type="match status" value="1"/>
</dbReference>
<dbReference type="EMBL" id="JABAIM010000001">
    <property type="protein sequence ID" value="NLR74114.1"/>
    <property type="molecule type" value="Genomic_DNA"/>
</dbReference>
<dbReference type="EC" id="2.7.7.4" evidence="8"/>
<proteinExistence type="inferred from homology"/>
<dbReference type="HAMAP" id="MF_00066">
    <property type="entry name" value="Sulf_adenylyltr"/>
    <property type="match status" value="1"/>
</dbReference>
<feature type="domain" description="Sulphate adenylyltransferase catalytic" evidence="9">
    <location>
        <begin position="179"/>
        <end position="389"/>
    </location>
</feature>
<evidence type="ECO:0000256" key="8">
    <source>
        <dbReference type="HAMAP-Rule" id="MF_00066"/>
    </source>
</evidence>
<comment type="caution">
    <text evidence="11">The sequence shown here is derived from an EMBL/GenBank/DDBJ whole genome shotgun (WGS) entry which is preliminary data.</text>
</comment>
<dbReference type="Gene3D" id="3.10.400.10">
    <property type="entry name" value="Sulfate adenylyltransferase"/>
    <property type="match status" value="1"/>
</dbReference>
<sequence length="409" mass="44427">MSALIPPHGGGELKPLLLTGAALEAALARVPSLPSLTVSSREKGDLIMLGIGGFTPLSGFMGEADWRGVCADMQLQQGALAGVFWPIPITLSASASEAEALTVGQEVVLRDPDNGSPLAILTLSERYTIDKAYECQQVFATTDPEHPGVRMVLEQGEVNLAGQVQVLSLGEFPEQYGELFQTPAETRTAFAAKGWKKIAAFQTRNPMHRSHEYLVKIAVEVCDGVLIHSLLGKLKAGDIPAPVRTEAIGTLVDRYFVPGTVLQAGYPLDMRYAGPREALLHALFRQNYGCTHLIVGRDHAGVGSYYGPFDAQHIFDTLPAGALQIEPLKIDWTFYCSECGGMASSRTCPHDESKRLLLSGTKLRKLLSEDQPVPEHFSRPEVLAILREYYAGLEAHERVEVKLSGHSAR</sequence>
<keyword evidence="5 8" id="KW-0067">ATP-binding</keyword>
<evidence type="ECO:0000313" key="11">
    <source>
        <dbReference type="EMBL" id="NLR74114.1"/>
    </source>
</evidence>
<gene>
    <name evidence="8 11" type="primary">sat</name>
    <name evidence="11" type="ORF">HF682_02975</name>
</gene>
<comment type="catalytic activity">
    <reaction evidence="7 8">
        <text>sulfate + ATP + H(+) = adenosine 5'-phosphosulfate + diphosphate</text>
        <dbReference type="Rhea" id="RHEA:18133"/>
        <dbReference type="ChEBI" id="CHEBI:15378"/>
        <dbReference type="ChEBI" id="CHEBI:16189"/>
        <dbReference type="ChEBI" id="CHEBI:30616"/>
        <dbReference type="ChEBI" id="CHEBI:33019"/>
        <dbReference type="ChEBI" id="CHEBI:58243"/>
        <dbReference type="EC" id="2.7.7.4"/>
    </reaction>
</comment>
<accession>A0A847S2X7</accession>
<evidence type="ECO:0000256" key="4">
    <source>
        <dbReference type="ARBA" id="ARBA00022741"/>
    </source>
</evidence>
<evidence type="ECO:0000256" key="5">
    <source>
        <dbReference type="ARBA" id="ARBA00022840"/>
    </source>
</evidence>